<evidence type="ECO:0000313" key="4">
    <source>
        <dbReference type="Proteomes" id="UP000199373"/>
    </source>
</evidence>
<dbReference type="Proteomes" id="UP000199373">
    <property type="component" value="Unassembled WGS sequence"/>
</dbReference>
<dbReference type="InterPro" id="IPR050498">
    <property type="entry name" value="Ycf3"/>
</dbReference>
<evidence type="ECO:0000256" key="2">
    <source>
        <dbReference type="ARBA" id="ARBA00022803"/>
    </source>
</evidence>
<keyword evidence="2" id="KW-0802">TPR repeat</keyword>
<reference evidence="3 4" key="1">
    <citation type="submission" date="2016-10" db="EMBL/GenBank/DDBJ databases">
        <authorList>
            <person name="de Groot N.N."/>
        </authorList>
    </citation>
    <scope>NUCLEOTIDE SEQUENCE [LARGE SCALE GENOMIC DNA]</scope>
    <source>
        <strain evidence="3 4">TC2-24</strain>
    </source>
</reference>
<gene>
    <name evidence="3" type="ORF">SAMN04487850_0272</name>
</gene>
<dbReference type="EMBL" id="FOIQ01000001">
    <property type="protein sequence ID" value="SEV82744.1"/>
    <property type="molecule type" value="Genomic_DNA"/>
</dbReference>
<protein>
    <submittedName>
        <fullName evidence="3">Uncharacterized protein</fullName>
    </submittedName>
</protein>
<dbReference type="SUPFAM" id="SSF50494">
    <property type="entry name" value="Trypsin-like serine proteases"/>
    <property type="match status" value="1"/>
</dbReference>
<sequence length="545" mass="60899">MTCLVSLTMSFAQPAWVKKASRSVFTLKTFAADGSLIASTNGFFTGFNGEAISNFTPFKGASRAVIIDAQGKEMDVVGILGANDMYDVVKFRVNGKTQPLIISATVAPVGSQAWLLPYREQKNLRNGLIRKAEVFQDDNAYYTVAVTMSDGLVSCPLLNNAGEVIGMMQQPASVGDSLSYAVSARFVDSLKISALSFNDATLRLTNIKKELPMDVKEATLLLFLAASHTDSVSYATMINDFVRQFPNAPDGYIYRAQQESAAGDFSGAEQDMERAIKVSDKKDDAYFNYARLIYNKEIYQSNQPYANWNLDKALTLIREANSINPLLTYRQMEGNILYAQRHYQEACDLFVALARESNNAELWFSASSCKQQLNDTTARLALLDSTMNTFSKPYLKEAAVYLWTRAEARRDAGKFRDAVSDMNEYEELMKASINDNFYYLRHQTEIQGRLYQQALNDINRAIQINPNETLYYAEKASLEIRVGHYDDAIATARECIAINADNSDGFLFLGLAQCLKGDKQEGIKNLQKAKEMGDPQAQALIERYQ</sequence>
<dbReference type="SUPFAM" id="SSF48452">
    <property type="entry name" value="TPR-like"/>
    <property type="match status" value="1"/>
</dbReference>
<proteinExistence type="predicted"/>
<dbReference type="AlphaFoldDB" id="A0A1I0M458"/>
<dbReference type="InterPro" id="IPR019734">
    <property type="entry name" value="TPR_rpt"/>
</dbReference>
<evidence type="ECO:0000313" key="3">
    <source>
        <dbReference type="EMBL" id="SEV82744.1"/>
    </source>
</evidence>
<evidence type="ECO:0000256" key="1">
    <source>
        <dbReference type="ARBA" id="ARBA00022737"/>
    </source>
</evidence>
<dbReference type="InterPro" id="IPR009003">
    <property type="entry name" value="Peptidase_S1_PA"/>
</dbReference>
<organism evidence="3 4">
    <name type="scientific">Prevotella aff. ruminicola Tc2-24</name>
    <dbReference type="NCBI Taxonomy" id="81582"/>
    <lineage>
        <taxon>Bacteria</taxon>
        <taxon>Pseudomonadati</taxon>
        <taxon>Bacteroidota</taxon>
        <taxon>Bacteroidia</taxon>
        <taxon>Bacteroidales</taxon>
        <taxon>Prevotellaceae</taxon>
        <taxon>Prevotella</taxon>
    </lineage>
</organism>
<accession>A0A1I0M458</accession>
<name>A0A1I0M458_9BACT</name>
<keyword evidence="4" id="KW-1185">Reference proteome</keyword>
<dbReference type="InterPro" id="IPR011990">
    <property type="entry name" value="TPR-like_helical_dom_sf"/>
</dbReference>
<keyword evidence="1" id="KW-0677">Repeat</keyword>
<dbReference type="Gene3D" id="1.25.40.10">
    <property type="entry name" value="Tetratricopeptide repeat domain"/>
    <property type="match status" value="2"/>
</dbReference>
<dbReference type="PANTHER" id="PTHR44858">
    <property type="entry name" value="TETRATRICOPEPTIDE REPEAT PROTEIN 6"/>
    <property type="match status" value="1"/>
</dbReference>
<dbReference type="PANTHER" id="PTHR44858:SF1">
    <property type="entry name" value="UDP-N-ACETYLGLUCOSAMINE--PEPTIDE N-ACETYLGLUCOSAMINYLTRANSFERASE SPINDLY-RELATED"/>
    <property type="match status" value="1"/>
</dbReference>
<dbReference type="SMART" id="SM00028">
    <property type="entry name" value="TPR"/>
    <property type="match status" value="4"/>
</dbReference>